<accession>A0A917E132</accession>
<keyword evidence="3" id="KW-1185">Reference proteome</keyword>
<dbReference type="Proteomes" id="UP000644699">
    <property type="component" value="Unassembled WGS sequence"/>
</dbReference>
<dbReference type="EMBL" id="BMIQ01000001">
    <property type="protein sequence ID" value="GGD93480.1"/>
    <property type="molecule type" value="Genomic_DNA"/>
</dbReference>
<feature type="region of interest" description="Disordered" evidence="1">
    <location>
        <begin position="1"/>
        <end position="30"/>
    </location>
</feature>
<evidence type="ECO:0000256" key="1">
    <source>
        <dbReference type="SAM" id="MobiDB-lite"/>
    </source>
</evidence>
<feature type="compositionally biased region" description="Low complexity" evidence="1">
    <location>
        <begin position="14"/>
        <end position="30"/>
    </location>
</feature>
<dbReference type="RefSeq" id="WP_188907105.1">
    <property type="nucleotide sequence ID" value="NZ_BMIQ01000001.1"/>
</dbReference>
<reference evidence="2" key="1">
    <citation type="journal article" date="2014" name="Int. J. Syst. Evol. Microbiol.">
        <title>Complete genome sequence of Corynebacterium casei LMG S-19264T (=DSM 44701T), isolated from a smear-ripened cheese.</title>
        <authorList>
            <consortium name="US DOE Joint Genome Institute (JGI-PGF)"/>
            <person name="Walter F."/>
            <person name="Albersmeier A."/>
            <person name="Kalinowski J."/>
            <person name="Ruckert C."/>
        </authorList>
    </citation>
    <scope>NUCLEOTIDE SEQUENCE</scope>
    <source>
        <strain evidence="2">CGMCC 1.15367</strain>
    </source>
</reference>
<protein>
    <submittedName>
        <fullName evidence="2">Uncharacterized protein</fullName>
    </submittedName>
</protein>
<feature type="region of interest" description="Disordered" evidence="1">
    <location>
        <begin position="106"/>
        <end position="130"/>
    </location>
</feature>
<feature type="compositionally biased region" description="Polar residues" evidence="1">
    <location>
        <begin position="108"/>
        <end position="117"/>
    </location>
</feature>
<comment type="caution">
    <text evidence="2">The sequence shown here is derived from an EMBL/GenBank/DDBJ whole genome shotgun (WGS) entry which is preliminary data.</text>
</comment>
<evidence type="ECO:0000313" key="2">
    <source>
        <dbReference type="EMBL" id="GGD93480.1"/>
    </source>
</evidence>
<sequence length="208" mass="22937">MRDHFGSIRRRFPAPAVLPEAATGAAPAPADDMDAWREFAPLDQDQLERAEARTADRRIEVPQDAAAKFAEEKTPQRAAFLDDRFEREKRVAIHGEPAPEAYRAGAQTAENQPQTPAATGFGGGDLEQRRSPDRFQLRPAGWRPEPGPGITLTAPAIEVGYAEYDRHLDALIAAQPVGSAEAYRLLMAKKKGWVVDRGGERIFVRGRL</sequence>
<organism evidence="2 3">
    <name type="scientific">Aureimonas endophytica</name>
    <dbReference type="NCBI Taxonomy" id="2027858"/>
    <lineage>
        <taxon>Bacteria</taxon>
        <taxon>Pseudomonadati</taxon>
        <taxon>Pseudomonadota</taxon>
        <taxon>Alphaproteobacteria</taxon>
        <taxon>Hyphomicrobiales</taxon>
        <taxon>Aurantimonadaceae</taxon>
        <taxon>Aureimonas</taxon>
    </lineage>
</organism>
<evidence type="ECO:0000313" key="3">
    <source>
        <dbReference type="Proteomes" id="UP000644699"/>
    </source>
</evidence>
<gene>
    <name evidence="2" type="ORF">GCM10011390_10320</name>
</gene>
<dbReference type="AlphaFoldDB" id="A0A917E132"/>
<name>A0A917E132_9HYPH</name>
<reference evidence="2" key="2">
    <citation type="submission" date="2020-09" db="EMBL/GenBank/DDBJ databases">
        <authorList>
            <person name="Sun Q."/>
            <person name="Zhou Y."/>
        </authorList>
    </citation>
    <scope>NUCLEOTIDE SEQUENCE</scope>
    <source>
        <strain evidence="2">CGMCC 1.15367</strain>
    </source>
</reference>
<proteinExistence type="predicted"/>